<reference evidence="11 12" key="1">
    <citation type="submission" date="2014-08" db="EMBL/GenBank/DDBJ databases">
        <title>Genome sequence of Tetragenococcus muriaticus.</title>
        <authorList>
            <person name="Chuea-nongthon C."/>
            <person name="Rodtong S."/>
            <person name="Yongsawatdigul J."/>
            <person name="Steele J.L."/>
            <person name="Liu X.-y."/>
            <person name="Speers J."/>
            <person name="Glasner J.D."/>
            <person name="Neeno-Eckwall E.C."/>
        </authorList>
    </citation>
    <scope>NUCLEOTIDE SEQUENCE [LARGE SCALE GENOMIC DNA]</scope>
    <source>
        <strain evidence="11 12">PMC-11-5</strain>
    </source>
</reference>
<dbReference type="RefSeq" id="WP_038025573.1">
    <property type="nucleotide sequence ID" value="NZ_JPVU01000045.1"/>
</dbReference>
<comment type="cofactor">
    <cofactor evidence="10">
        <name>Mg(2+)</name>
        <dbReference type="ChEBI" id="CHEBI:18420"/>
    </cofactor>
    <cofactor evidence="10">
        <name>Mn(2+)</name>
        <dbReference type="ChEBI" id="CHEBI:29035"/>
    </cofactor>
</comment>
<keyword evidence="7 10" id="KW-0238">DNA-binding</keyword>
<feature type="binding site" evidence="10">
    <location>
        <position position="207"/>
    </location>
    <ligand>
        <name>Mn(2+)</name>
        <dbReference type="ChEBI" id="CHEBI:29035"/>
    </ligand>
</feature>
<dbReference type="GO" id="GO:0016787">
    <property type="term" value="F:hydrolase activity"/>
    <property type="evidence" value="ECO:0007669"/>
    <property type="project" value="UniProtKB-KW"/>
</dbReference>
<comment type="subunit">
    <text evidence="9 10">Homodimer, forms a heterotetramer with a Cas2 homodimer.</text>
</comment>
<dbReference type="Gene3D" id="1.20.120.920">
    <property type="entry name" value="CRISPR-associated endonuclease Cas1, C-terminal domain"/>
    <property type="match status" value="1"/>
</dbReference>
<dbReference type="OrthoDB" id="9803119at2"/>
<comment type="caution">
    <text evidence="11">The sequence shown here is derived from an EMBL/GenBank/DDBJ whole genome shotgun (WGS) entry which is preliminary data.</text>
</comment>
<proteinExistence type="inferred from homology"/>
<evidence type="ECO:0000256" key="5">
    <source>
        <dbReference type="ARBA" id="ARBA00022842"/>
    </source>
</evidence>
<keyword evidence="3 10" id="KW-0255">Endonuclease</keyword>
<dbReference type="GO" id="GO:0003677">
    <property type="term" value="F:DNA binding"/>
    <property type="evidence" value="ECO:0007669"/>
    <property type="project" value="UniProtKB-KW"/>
</dbReference>
<dbReference type="InterPro" id="IPR050646">
    <property type="entry name" value="Cas1"/>
</dbReference>
<dbReference type="GO" id="GO:0043571">
    <property type="term" value="P:maintenance of CRISPR repeat elements"/>
    <property type="evidence" value="ECO:0007669"/>
    <property type="project" value="UniProtKB-UniRule"/>
</dbReference>
<comment type="function">
    <text evidence="10">CRISPR (clustered regularly interspaced short palindromic repeat), is an adaptive immune system that provides protection against mobile genetic elements (viruses, transposable elements and conjugative plasmids). CRISPR clusters contain spacers, sequences complementary to antecedent mobile elements, and target invading nucleic acids. CRISPR clusters are transcribed and processed into CRISPR RNA (crRNA). Acts as a dsDNA endonuclease. Involved in the integration of spacer DNA into the CRISPR cassette.</text>
</comment>
<keyword evidence="6 10" id="KW-0051">Antiviral defense</keyword>
<keyword evidence="5 10" id="KW-0460">Magnesium</keyword>
<feature type="binding site" evidence="10">
    <location>
        <position position="222"/>
    </location>
    <ligand>
        <name>Mn(2+)</name>
        <dbReference type="ChEBI" id="CHEBI:29035"/>
    </ligand>
</feature>
<feature type="binding site" evidence="10">
    <location>
        <position position="150"/>
    </location>
    <ligand>
        <name>Mn(2+)</name>
        <dbReference type="ChEBI" id="CHEBI:29035"/>
    </ligand>
</feature>
<dbReference type="PATRIC" id="fig|1302649.3.peg.523"/>
<name>A0A091CF08_9ENTE</name>
<keyword evidence="4 10" id="KW-0378">Hydrolase</keyword>
<dbReference type="GO" id="GO:0051607">
    <property type="term" value="P:defense response to virus"/>
    <property type="evidence" value="ECO:0007669"/>
    <property type="project" value="UniProtKB-UniRule"/>
</dbReference>
<comment type="similarity">
    <text evidence="10">Belongs to the CRISPR-associated endonuclease Cas1 family.</text>
</comment>
<organism evidence="11 12">
    <name type="scientific">Tetragenococcus muriaticus PMC-11-5</name>
    <dbReference type="NCBI Taxonomy" id="1302649"/>
    <lineage>
        <taxon>Bacteria</taxon>
        <taxon>Bacillati</taxon>
        <taxon>Bacillota</taxon>
        <taxon>Bacilli</taxon>
        <taxon>Lactobacillales</taxon>
        <taxon>Enterococcaceae</taxon>
        <taxon>Tetragenococcus</taxon>
    </lineage>
</organism>
<dbReference type="EC" id="3.1.-.-" evidence="10"/>
<evidence type="ECO:0000256" key="8">
    <source>
        <dbReference type="ARBA" id="ARBA00023211"/>
    </source>
</evidence>
<keyword evidence="1 10" id="KW-0540">Nuclease</keyword>
<dbReference type="GO" id="GO:0004520">
    <property type="term" value="F:DNA endonuclease activity"/>
    <property type="evidence" value="ECO:0007669"/>
    <property type="project" value="InterPro"/>
</dbReference>
<evidence type="ECO:0000256" key="3">
    <source>
        <dbReference type="ARBA" id="ARBA00022759"/>
    </source>
</evidence>
<dbReference type="InterPro" id="IPR042206">
    <property type="entry name" value="CRISPR-assoc_Cas1_C"/>
</dbReference>
<evidence type="ECO:0000256" key="2">
    <source>
        <dbReference type="ARBA" id="ARBA00022723"/>
    </source>
</evidence>
<dbReference type="Pfam" id="PF01867">
    <property type="entry name" value="Cas_Cas1"/>
    <property type="match status" value="1"/>
</dbReference>
<evidence type="ECO:0000256" key="6">
    <source>
        <dbReference type="ARBA" id="ARBA00023118"/>
    </source>
</evidence>
<dbReference type="PANTHER" id="PTHR34353">
    <property type="entry name" value="CRISPR-ASSOCIATED ENDONUCLEASE CAS1 1"/>
    <property type="match status" value="1"/>
</dbReference>
<accession>A0A091CF08</accession>
<dbReference type="InterPro" id="IPR019855">
    <property type="entry name" value="CRISPR-assoc_Cas1_NMENI"/>
</dbReference>
<dbReference type="HAMAP" id="MF_01470">
    <property type="entry name" value="Cas1"/>
    <property type="match status" value="1"/>
</dbReference>
<evidence type="ECO:0000256" key="10">
    <source>
        <dbReference type="HAMAP-Rule" id="MF_01470"/>
    </source>
</evidence>
<dbReference type="NCBIfam" id="TIGR00287">
    <property type="entry name" value="cas1"/>
    <property type="match status" value="1"/>
</dbReference>
<dbReference type="AlphaFoldDB" id="A0A091CF08"/>
<keyword evidence="2 10" id="KW-0479">Metal-binding</keyword>
<dbReference type="GO" id="GO:0046872">
    <property type="term" value="F:metal ion binding"/>
    <property type="evidence" value="ECO:0007669"/>
    <property type="project" value="UniProtKB-UniRule"/>
</dbReference>
<evidence type="ECO:0000313" key="12">
    <source>
        <dbReference type="Proteomes" id="UP000029380"/>
    </source>
</evidence>
<gene>
    <name evidence="10" type="primary">cas1</name>
    <name evidence="11" type="ORF">TMUPMC115_0518</name>
</gene>
<evidence type="ECO:0000256" key="4">
    <source>
        <dbReference type="ARBA" id="ARBA00022801"/>
    </source>
</evidence>
<sequence>MRDCIYVEHQHFVSVKGGSFKFVNVVSKEVTYIPIEEVECLVFENEFSYFSKRLVTKCMEQDIALLFCDKKHSPVTMLTNDFGHSNRLKRLNLQLSLGNKIKKRLWRKIVIGKINNQATNLQLTTENNEMAKMLTLASKQVDEGDTTNREAYVARRYFTTLFGANFKRGRYDDAINASLNYGYALIRAMIRREIAIHGLEASVGIHHRSNENAFNLSDDLIEVFRPFVDSYVYEKVFNEGILTLELEQKKLLLNILLENCIIDEKVCTITDAVKVAVTSFVTCLERSSSGPLKLPSFIKVGK</sequence>
<dbReference type="Proteomes" id="UP000029380">
    <property type="component" value="Unassembled WGS sequence"/>
</dbReference>
<evidence type="ECO:0000256" key="7">
    <source>
        <dbReference type="ARBA" id="ARBA00023125"/>
    </source>
</evidence>
<dbReference type="InterPro" id="IPR002729">
    <property type="entry name" value="CRISPR-assoc_Cas1"/>
</dbReference>
<evidence type="ECO:0000256" key="1">
    <source>
        <dbReference type="ARBA" id="ARBA00022722"/>
    </source>
</evidence>
<protein>
    <recommendedName>
        <fullName evidence="10">CRISPR-associated endonuclease Cas1</fullName>
        <ecNumber evidence="10">3.1.-.-</ecNumber>
    </recommendedName>
</protein>
<evidence type="ECO:0000256" key="9">
    <source>
        <dbReference type="ARBA" id="ARBA00038592"/>
    </source>
</evidence>
<dbReference type="NCBIfam" id="TIGR03639">
    <property type="entry name" value="cas1_NMENI"/>
    <property type="match status" value="1"/>
</dbReference>
<dbReference type="EMBL" id="JPVU01000045">
    <property type="protein sequence ID" value="KFN93313.1"/>
    <property type="molecule type" value="Genomic_DNA"/>
</dbReference>
<dbReference type="PANTHER" id="PTHR34353:SF2">
    <property type="entry name" value="CRISPR-ASSOCIATED ENDONUCLEASE CAS1 1"/>
    <property type="match status" value="1"/>
</dbReference>
<keyword evidence="8 10" id="KW-0464">Manganese</keyword>
<evidence type="ECO:0000313" key="11">
    <source>
        <dbReference type="EMBL" id="KFN93313.1"/>
    </source>
</evidence>